<comment type="caution">
    <text evidence="2">The sequence shown here is derived from an EMBL/GenBank/DDBJ whole genome shotgun (WGS) entry which is preliminary data.</text>
</comment>
<dbReference type="Pfam" id="PF00874">
    <property type="entry name" value="PRD"/>
    <property type="match status" value="1"/>
</dbReference>
<dbReference type="InterPro" id="IPR036634">
    <property type="entry name" value="PRD_sf"/>
</dbReference>
<evidence type="ECO:0000313" key="2">
    <source>
        <dbReference type="EMBL" id="RZS62372.1"/>
    </source>
</evidence>
<protein>
    <submittedName>
        <fullName evidence="2">PRD domain-containing protein</fullName>
    </submittedName>
</protein>
<dbReference type="OrthoDB" id="3747487at2"/>
<dbReference type="Gene3D" id="1.10.1790.10">
    <property type="entry name" value="PRD domain"/>
    <property type="match status" value="1"/>
</dbReference>
<dbReference type="RefSeq" id="WP_130415767.1">
    <property type="nucleotide sequence ID" value="NZ_SGWX01000001.1"/>
</dbReference>
<dbReference type="EMBL" id="SGWX01000001">
    <property type="protein sequence ID" value="RZS62372.1"/>
    <property type="molecule type" value="Genomic_DNA"/>
</dbReference>
<dbReference type="SUPFAM" id="SSF63520">
    <property type="entry name" value="PTS-regulatory domain, PRD"/>
    <property type="match status" value="1"/>
</dbReference>
<feature type="domain" description="PRD" evidence="1">
    <location>
        <begin position="10"/>
        <end position="124"/>
    </location>
</feature>
<organism evidence="2 3">
    <name type="scientific">Xylanimonas ulmi</name>
    <dbReference type="NCBI Taxonomy" id="228973"/>
    <lineage>
        <taxon>Bacteria</taxon>
        <taxon>Bacillati</taxon>
        <taxon>Actinomycetota</taxon>
        <taxon>Actinomycetes</taxon>
        <taxon>Micrococcales</taxon>
        <taxon>Promicromonosporaceae</taxon>
        <taxon>Xylanimonas</taxon>
    </lineage>
</organism>
<dbReference type="Proteomes" id="UP000293852">
    <property type="component" value="Unassembled WGS sequence"/>
</dbReference>
<accession>A0A4Q7M6V2</accession>
<name>A0A4Q7M6V2_9MICO</name>
<evidence type="ECO:0000313" key="3">
    <source>
        <dbReference type="Proteomes" id="UP000293852"/>
    </source>
</evidence>
<dbReference type="GO" id="GO:0006355">
    <property type="term" value="P:regulation of DNA-templated transcription"/>
    <property type="evidence" value="ECO:0007669"/>
    <property type="project" value="InterPro"/>
</dbReference>
<dbReference type="PROSITE" id="PS51372">
    <property type="entry name" value="PRD_2"/>
    <property type="match status" value="1"/>
</dbReference>
<reference evidence="2 3" key="1">
    <citation type="submission" date="2019-02" db="EMBL/GenBank/DDBJ databases">
        <title>Sequencing the genomes of 1000 actinobacteria strains.</title>
        <authorList>
            <person name="Klenk H.-P."/>
        </authorList>
    </citation>
    <scope>NUCLEOTIDE SEQUENCE [LARGE SCALE GENOMIC DNA]</scope>
    <source>
        <strain evidence="2 3">DSM 16932</strain>
    </source>
</reference>
<gene>
    <name evidence="2" type="ORF">EV386_2704</name>
</gene>
<evidence type="ECO:0000259" key="1">
    <source>
        <dbReference type="PROSITE" id="PS51372"/>
    </source>
</evidence>
<keyword evidence="3" id="KW-1185">Reference proteome</keyword>
<proteinExistence type="predicted"/>
<dbReference type="InterPro" id="IPR011608">
    <property type="entry name" value="PRD"/>
</dbReference>
<sequence>MNHELRQRLDAFRATDSIPSRAVDFVERELAMIDPQATLDDEQAGLFVSHAVMAVTRLAQGDDTVTAPDENVYAEVVSKDPSTPITAQRMADRVAEEFRRPLPDAEVKFLTIHIALLNHHLTRESS</sequence>
<dbReference type="AlphaFoldDB" id="A0A4Q7M6V2"/>